<gene>
    <name evidence="2" type="ORF">UW52_C0001G0063</name>
</gene>
<keyword evidence="1" id="KW-1133">Transmembrane helix</keyword>
<dbReference type="Gene3D" id="3.90.550.10">
    <property type="entry name" value="Spore Coat Polysaccharide Biosynthesis Protein SpsA, Chain A"/>
    <property type="match status" value="1"/>
</dbReference>
<proteinExistence type="predicted"/>
<keyword evidence="1" id="KW-0812">Transmembrane</keyword>
<name>A0A0G1IR75_9BACT</name>
<comment type="caution">
    <text evidence="2">The sequence shown here is derived from an EMBL/GenBank/DDBJ whole genome shotgun (WGS) entry which is preliminary data.</text>
</comment>
<accession>A0A0G1IR75</accession>
<keyword evidence="1" id="KW-0472">Membrane</keyword>
<feature type="transmembrane region" description="Helical" evidence="1">
    <location>
        <begin position="298"/>
        <end position="319"/>
    </location>
</feature>
<dbReference type="Proteomes" id="UP000034521">
    <property type="component" value="Unassembled WGS sequence"/>
</dbReference>
<keyword evidence="2" id="KW-0808">Transferase</keyword>
<evidence type="ECO:0000313" key="3">
    <source>
        <dbReference type="Proteomes" id="UP000034521"/>
    </source>
</evidence>
<protein>
    <submittedName>
        <fullName evidence="2">Glycosyl transferase</fullName>
    </submittedName>
</protein>
<dbReference type="EMBL" id="LCIQ01000001">
    <property type="protein sequence ID" value="KKT61625.1"/>
    <property type="molecule type" value="Genomic_DNA"/>
</dbReference>
<reference evidence="2 3" key="1">
    <citation type="journal article" date="2015" name="Nature">
        <title>rRNA introns, odd ribosomes, and small enigmatic genomes across a large radiation of phyla.</title>
        <authorList>
            <person name="Brown C.T."/>
            <person name="Hug L.A."/>
            <person name="Thomas B.C."/>
            <person name="Sharon I."/>
            <person name="Castelle C.J."/>
            <person name="Singh A."/>
            <person name="Wilkins M.J."/>
            <person name="Williams K.H."/>
            <person name="Banfield J.F."/>
        </authorList>
    </citation>
    <scope>NUCLEOTIDE SEQUENCE [LARGE SCALE GENOMIC DNA]</scope>
</reference>
<dbReference type="InterPro" id="IPR029044">
    <property type="entry name" value="Nucleotide-diphossugar_trans"/>
</dbReference>
<dbReference type="CDD" id="cd00761">
    <property type="entry name" value="Glyco_tranf_GTA_type"/>
    <property type="match status" value="1"/>
</dbReference>
<sequence>MHGTRNRKIPYKKMNYRFTLPMSNPSIAIITNTFNPNIAVFTRCLEAVRKQRYKGLFRHYILDGGSHKKVLAVARQYHPRILSFINDQNEGLGRYYRALSYIKEDIVLILQSDNIMTSSSWLTDMVAPFKEKDVFSTFSMHNGYDPSDDILTKYFALIGSPDPTLYYLKKSDKIRMDQMKYDKGEIIKDTQKYTIVRFTEDNQPVMGDNGCMIRAEVFRKVVRKGKPFYHTDGYRELLCMGYDTVGVVKNSIIHVSRPNIMDQVIRRVEVKKYFTDTLKGKRRYLVYNSHSPKDRRNLTAFIVFSLTIIQPLYISVKGFISKPDIAWFLHPIMSLLMVFGYSWSEMKRLSMRTKKI</sequence>
<dbReference type="SUPFAM" id="SSF53448">
    <property type="entry name" value="Nucleotide-diphospho-sugar transferases"/>
    <property type="match status" value="1"/>
</dbReference>
<organism evidence="2 3">
    <name type="scientific">Candidatus Gottesmanbacteria bacterium GW2011_GWA1_44_24b</name>
    <dbReference type="NCBI Taxonomy" id="1618437"/>
    <lineage>
        <taxon>Bacteria</taxon>
        <taxon>Candidatus Gottesmaniibacteriota</taxon>
    </lineage>
</organism>
<dbReference type="AlphaFoldDB" id="A0A0G1IR75"/>
<feature type="transmembrane region" description="Helical" evidence="1">
    <location>
        <begin position="325"/>
        <end position="344"/>
    </location>
</feature>
<dbReference type="GO" id="GO:0016740">
    <property type="term" value="F:transferase activity"/>
    <property type="evidence" value="ECO:0007669"/>
    <property type="project" value="UniProtKB-KW"/>
</dbReference>
<evidence type="ECO:0000256" key="1">
    <source>
        <dbReference type="SAM" id="Phobius"/>
    </source>
</evidence>
<evidence type="ECO:0000313" key="2">
    <source>
        <dbReference type="EMBL" id="KKT61625.1"/>
    </source>
</evidence>